<feature type="transmembrane region" description="Helical" evidence="1">
    <location>
        <begin position="30"/>
        <end position="49"/>
    </location>
</feature>
<dbReference type="Proteomes" id="UP000318081">
    <property type="component" value="Chromosome"/>
</dbReference>
<protein>
    <recommendedName>
        <fullName evidence="4">DUF4199 domain-containing protein</fullName>
    </recommendedName>
</protein>
<keyword evidence="3" id="KW-1185">Reference proteome</keyword>
<name>A0ABX5XX10_9BACT</name>
<feature type="transmembrane region" description="Helical" evidence="1">
    <location>
        <begin position="124"/>
        <end position="143"/>
    </location>
</feature>
<evidence type="ECO:0000313" key="3">
    <source>
        <dbReference type="Proteomes" id="UP000318081"/>
    </source>
</evidence>
<organism evidence="2 3">
    <name type="scientific">Stieleria magnilauensis</name>
    <dbReference type="NCBI Taxonomy" id="2527963"/>
    <lineage>
        <taxon>Bacteria</taxon>
        <taxon>Pseudomonadati</taxon>
        <taxon>Planctomycetota</taxon>
        <taxon>Planctomycetia</taxon>
        <taxon>Pirellulales</taxon>
        <taxon>Pirellulaceae</taxon>
        <taxon>Stieleria</taxon>
    </lineage>
</organism>
<proteinExistence type="predicted"/>
<evidence type="ECO:0000313" key="2">
    <source>
        <dbReference type="EMBL" id="QDV86553.1"/>
    </source>
</evidence>
<evidence type="ECO:0008006" key="4">
    <source>
        <dbReference type="Google" id="ProtNLM"/>
    </source>
</evidence>
<feature type="transmembrane region" description="Helical" evidence="1">
    <location>
        <begin position="56"/>
        <end position="75"/>
    </location>
</feature>
<keyword evidence="1" id="KW-1133">Transmembrane helix</keyword>
<keyword evidence="1" id="KW-0812">Transmembrane</keyword>
<keyword evidence="1" id="KW-0472">Membrane</keyword>
<reference evidence="2 3" key="1">
    <citation type="submission" date="2019-02" db="EMBL/GenBank/DDBJ databases">
        <title>Deep-cultivation of Planctomycetes and their phenomic and genomic characterization uncovers novel biology.</title>
        <authorList>
            <person name="Wiegand S."/>
            <person name="Jogler M."/>
            <person name="Boedeker C."/>
            <person name="Pinto D."/>
            <person name="Vollmers J."/>
            <person name="Rivas-Marin E."/>
            <person name="Kohn T."/>
            <person name="Peeters S.H."/>
            <person name="Heuer A."/>
            <person name="Rast P."/>
            <person name="Oberbeckmann S."/>
            <person name="Bunk B."/>
            <person name="Jeske O."/>
            <person name="Meyerdierks A."/>
            <person name="Storesund J.E."/>
            <person name="Kallscheuer N."/>
            <person name="Luecker S."/>
            <person name="Lage O.M."/>
            <person name="Pohl T."/>
            <person name="Merkel B.J."/>
            <person name="Hornburger P."/>
            <person name="Mueller R.-W."/>
            <person name="Bruemmer F."/>
            <person name="Labrenz M."/>
            <person name="Spormann A.M."/>
            <person name="Op den Camp H."/>
            <person name="Overmann J."/>
            <person name="Amann R."/>
            <person name="Jetten M.S.M."/>
            <person name="Mascher T."/>
            <person name="Medema M.H."/>
            <person name="Devos D.P."/>
            <person name="Kaster A.-K."/>
            <person name="Ovreas L."/>
            <person name="Rohde M."/>
            <person name="Galperin M.Y."/>
            <person name="Jogler C."/>
        </authorList>
    </citation>
    <scope>NUCLEOTIDE SEQUENCE [LARGE SCALE GENOMIC DNA]</scope>
    <source>
        <strain evidence="2 3">TBK1r</strain>
    </source>
</reference>
<sequence length="153" mass="16163">MQISIRSVLSHVALFALCIAGLVSGPPITWAGVAAIAILFIVYAINFAVTGHETRTFAIGVLISAGAYLALTMYASENEYAARGGRLPTTVLAQSMLQTRYSGKSMAIGAFSDALDGVRDTLPLVHLSVALLLGYAGGFYAIWVSRRHRTDGG</sequence>
<evidence type="ECO:0000256" key="1">
    <source>
        <dbReference type="SAM" id="Phobius"/>
    </source>
</evidence>
<dbReference type="EMBL" id="CP036432">
    <property type="protein sequence ID" value="QDV86553.1"/>
    <property type="molecule type" value="Genomic_DNA"/>
</dbReference>
<dbReference type="RefSeq" id="WP_145217803.1">
    <property type="nucleotide sequence ID" value="NZ_CP036432.1"/>
</dbReference>
<gene>
    <name evidence="2" type="ORF">TBK1r_55720</name>
</gene>
<feature type="transmembrane region" description="Helical" evidence="1">
    <location>
        <begin position="7"/>
        <end position="24"/>
    </location>
</feature>
<accession>A0ABX5XX10</accession>